<dbReference type="EMBL" id="JADYXP020000010">
    <property type="protein sequence ID" value="KAL0115324.1"/>
    <property type="molecule type" value="Genomic_DNA"/>
</dbReference>
<proteinExistence type="predicted"/>
<evidence type="ECO:0000313" key="2">
    <source>
        <dbReference type="Proteomes" id="UP001430953"/>
    </source>
</evidence>
<dbReference type="AlphaFoldDB" id="A0AAW2FJW6"/>
<gene>
    <name evidence="1" type="ORF">PUN28_010687</name>
</gene>
<sequence length="99" mass="11037">MKSISWIVNVLNKPVVIARSELIDSSSSFFLSLLPELLQLPLPLLVLPLADELRPVQLLRASQINTLSFRMLHEAVLNLRSIVYLVDVSSPVGLFHGYA</sequence>
<protein>
    <submittedName>
        <fullName evidence="1">Uncharacterized protein</fullName>
    </submittedName>
</protein>
<organism evidence="1 2">
    <name type="scientific">Cardiocondyla obscurior</name>
    <dbReference type="NCBI Taxonomy" id="286306"/>
    <lineage>
        <taxon>Eukaryota</taxon>
        <taxon>Metazoa</taxon>
        <taxon>Ecdysozoa</taxon>
        <taxon>Arthropoda</taxon>
        <taxon>Hexapoda</taxon>
        <taxon>Insecta</taxon>
        <taxon>Pterygota</taxon>
        <taxon>Neoptera</taxon>
        <taxon>Endopterygota</taxon>
        <taxon>Hymenoptera</taxon>
        <taxon>Apocrita</taxon>
        <taxon>Aculeata</taxon>
        <taxon>Formicoidea</taxon>
        <taxon>Formicidae</taxon>
        <taxon>Myrmicinae</taxon>
        <taxon>Cardiocondyla</taxon>
    </lineage>
</organism>
<accession>A0AAW2FJW6</accession>
<name>A0AAW2FJW6_9HYME</name>
<dbReference type="Proteomes" id="UP001430953">
    <property type="component" value="Unassembled WGS sequence"/>
</dbReference>
<evidence type="ECO:0000313" key="1">
    <source>
        <dbReference type="EMBL" id="KAL0115324.1"/>
    </source>
</evidence>
<reference evidence="1 2" key="1">
    <citation type="submission" date="2023-03" db="EMBL/GenBank/DDBJ databases">
        <title>High recombination rates correlate with genetic variation in Cardiocondyla obscurior ants.</title>
        <authorList>
            <person name="Errbii M."/>
        </authorList>
    </citation>
    <scope>NUCLEOTIDE SEQUENCE [LARGE SCALE GENOMIC DNA]</scope>
    <source>
        <strain evidence="1">Alpha-2009</strain>
        <tissue evidence="1">Whole body</tissue>
    </source>
</reference>
<comment type="caution">
    <text evidence="1">The sequence shown here is derived from an EMBL/GenBank/DDBJ whole genome shotgun (WGS) entry which is preliminary data.</text>
</comment>
<keyword evidence="2" id="KW-1185">Reference proteome</keyword>